<sequence>MATSMAAAIAATMPERQAAQTAAPATTVVHEAIPASMAKLMDVEAEIPLTSVELDGLVVMKIMKHSQESSNANGLLVGIDLDGTLNVTNSFAMPNLTDDDDKSGKAAANARYQVAMLRQLNEVQGDDSVVGFYQSCTLGGFLRQSLIEQQALHQEKLRHGGVVVVHGIHSSAVRGVASLRAFRLSESFRKAHKNKKFDTASLISNQLTFSAIMEEFPVTVHNTSLLSAFLSNLSLPTQLTSLSPSTFPSAPIEPSFLQFDLNPNAHLERLVDAADAVKAEESNLAYHARQHARERTRAEAKRVEEDAQRANQGLPPMTDEEFARMFRLPSEPSRLESMLLLGQLDTQAKSAAVASSAEMVKMYLARPEAQKGLA</sequence>
<dbReference type="HAMAP" id="MF_03007">
    <property type="entry name" value="eIF3h"/>
    <property type="match status" value="1"/>
</dbReference>
<dbReference type="InterPro" id="IPR000555">
    <property type="entry name" value="JAMM/MPN+_dom"/>
</dbReference>
<dbReference type="GO" id="GO:0008237">
    <property type="term" value="F:metallopeptidase activity"/>
    <property type="evidence" value="ECO:0007669"/>
    <property type="project" value="InterPro"/>
</dbReference>
<reference evidence="6" key="1">
    <citation type="submission" date="2020-05" db="EMBL/GenBank/DDBJ databases">
        <title>Evolutionary and genomic comparisons of hybrid uninucleate and nonhybrid Rhizoctonia fungi.</title>
        <authorList>
            <person name="Li C."/>
            <person name="Chen X."/>
        </authorList>
    </citation>
    <scope>NUCLEOTIDE SEQUENCE</scope>
    <source>
        <strain evidence="6">AG-1 IA</strain>
    </source>
</reference>
<comment type="subcellular location">
    <subcellularLocation>
        <location evidence="4">Cytoplasm</location>
    </subcellularLocation>
</comment>
<dbReference type="InterPro" id="IPR027524">
    <property type="entry name" value="eIF3h"/>
</dbReference>
<name>A0A8H8SV17_9AGAM</name>
<feature type="domain" description="JAB1/MPN/MOV34 metalloenzyme" evidence="5">
    <location>
        <begin position="51"/>
        <end position="187"/>
    </location>
</feature>
<dbReference type="EMBL" id="CP059661">
    <property type="protein sequence ID" value="QRW19029.1"/>
    <property type="molecule type" value="Genomic_DNA"/>
</dbReference>
<comment type="subunit">
    <text evidence="4">Component of the eukaryotic translation initiation factor 3 (eIF-3) complex.</text>
</comment>
<dbReference type="InterPro" id="IPR045810">
    <property type="entry name" value="eIF3h_C"/>
</dbReference>
<dbReference type="RefSeq" id="XP_043179266.1">
    <property type="nucleotide sequence ID" value="XM_043320254.1"/>
</dbReference>
<protein>
    <recommendedName>
        <fullName evidence="4">Eukaryotic translation initiation factor 3 subunit H</fullName>
        <shortName evidence="4">eIF3h</shortName>
    </recommendedName>
</protein>
<comment type="function">
    <text evidence="4">Component of the eukaryotic translation initiation factor 3 (eIF-3) complex, which is involved in protein synthesis of a specialized repertoire of mRNAs and, together with other initiation factors, stimulates binding of mRNA and methionyl-tRNAi to the 40S ribosome. The eIF-3 complex specifically targets and initiates translation of a subset of mRNAs involved in cell proliferation.</text>
</comment>
<evidence type="ECO:0000256" key="3">
    <source>
        <dbReference type="ARBA" id="ARBA00022917"/>
    </source>
</evidence>
<dbReference type="Pfam" id="PF01398">
    <property type="entry name" value="JAB"/>
    <property type="match status" value="1"/>
</dbReference>
<dbReference type="SMART" id="SM00232">
    <property type="entry name" value="JAB_MPN"/>
    <property type="match status" value="1"/>
</dbReference>
<dbReference type="AlphaFoldDB" id="A0A8H8SV17"/>
<evidence type="ECO:0000256" key="1">
    <source>
        <dbReference type="ARBA" id="ARBA00022490"/>
    </source>
</evidence>
<dbReference type="Proteomes" id="UP000650533">
    <property type="component" value="Chromosome 4"/>
</dbReference>
<dbReference type="GO" id="GO:0033290">
    <property type="term" value="C:eukaryotic 48S preinitiation complex"/>
    <property type="evidence" value="ECO:0007669"/>
    <property type="project" value="UniProtKB-UniRule"/>
</dbReference>
<evidence type="ECO:0000259" key="5">
    <source>
        <dbReference type="SMART" id="SM00232"/>
    </source>
</evidence>
<proteinExistence type="inferred from homology"/>
<dbReference type="InterPro" id="IPR050242">
    <property type="entry name" value="JAMM_MPN+_peptidase_M67A"/>
</dbReference>
<dbReference type="Pfam" id="PF19445">
    <property type="entry name" value="eIF3h_C"/>
    <property type="match status" value="1"/>
</dbReference>
<dbReference type="CDD" id="cd08065">
    <property type="entry name" value="MPN_eIF3h"/>
    <property type="match status" value="1"/>
</dbReference>
<accession>A0A8H8SV17</accession>
<evidence type="ECO:0000313" key="6">
    <source>
        <dbReference type="EMBL" id="QRW19029.1"/>
    </source>
</evidence>
<dbReference type="GO" id="GO:0005852">
    <property type="term" value="C:eukaryotic translation initiation factor 3 complex"/>
    <property type="evidence" value="ECO:0007669"/>
    <property type="project" value="UniProtKB-UniRule"/>
</dbReference>
<gene>
    <name evidence="6" type="ORF">RhiXN_00435</name>
</gene>
<keyword evidence="3 4" id="KW-0648">Protein biosynthesis</keyword>
<keyword evidence="2 4" id="KW-0396">Initiation factor</keyword>
<dbReference type="Gene3D" id="3.40.140.10">
    <property type="entry name" value="Cytidine Deaminase, domain 2"/>
    <property type="match status" value="1"/>
</dbReference>
<evidence type="ECO:0000256" key="4">
    <source>
        <dbReference type="HAMAP-Rule" id="MF_03007"/>
    </source>
</evidence>
<dbReference type="KEGG" id="rsx:RhiXN_00435"/>
<evidence type="ECO:0000256" key="2">
    <source>
        <dbReference type="ARBA" id="ARBA00022540"/>
    </source>
</evidence>
<organism evidence="6 7">
    <name type="scientific">Rhizoctonia solani</name>
    <dbReference type="NCBI Taxonomy" id="456999"/>
    <lineage>
        <taxon>Eukaryota</taxon>
        <taxon>Fungi</taxon>
        <taxon>Dikarya</taxon>
        <taxon>Basidiomycota</taxon>
        <taxon>Agaricomycotina</taxon>
        <taxon>Agaricomycetes</taxon>
        <taxon>Cantharellales</taxon>
        <taxon>Ceratobasidiaceae</taxon>
        <taxon>Rhizoctonia</taxon>
    </lineage>
</organism>
<comment type="similarity">
    <text evidence="4">Belongs to the eIF-3 subunit H family.</text>
</comment>
<dbReference type="GeneID" id="67022717"/>
<evidence type="ECO:0000313" key="7">
    <source>
        <dbReference type="Proteomes" id="UP000650533"/>
    </source>
</evidence>
<dbReference type="GO" id="GO:0003743">
    <property type="term" value="F:translation initiation factor activity"/>
    <property type="evidence" value="ECO:0007669"/>
    <property type="project" value="UniProtKB-UniRule"/>
</dbReference>
<dbReference type="GO" id="GO:0016282">
    <property type="term" value="C:eukaryotic 43S preinitiation complex"/>
    <property type="evidence" value="ECO:0007669"/>
    <property type="project" value="UniProtKB-UniRule"/>
</dbReference>
<keyword evidence="1 4" id="KW-0963">Cytoplasm</keyword>
<dbReference type="PANTHER" id="PTHR10410">
    <property type="entry name" value="EUKARYOTIC TRANSLATION INITIATION FACTOR 3 -RELATED"/>
    <property type="match status" value="1"/>
</dbReference>
<dbReference type="GO" id="GO:0001732">
    <property type="term" value="P:formation of cytoplasmic translation initiation complex"/>
    <property type="evidence" value="ECO:0007669"/>
    <property type="project" value="UniProtKB-UniRule"/>
</dbReference>